<dbReference type="Gene3D" id="1.20.1740.10">
    <property type="entry name" value="Amino acid/polyamine transporter I"/>
    <property type="match status" value="1"/>
</dbReference>
<evidence type="ECO:0000256" key="5">
    <source>
        <dbReference type="ARBA" id="ARBA00022692"/>
    </source>
</evidence>
<keyword evidence="6 9" id="KW-0769">Symport</keyword>
<feature type="transmembrane region" description="Helical" evidence="9">
    <location>
        <begin position="409"/>
        <end position="434"/>
    </location>
</feature>
<name>A0A1G8PVQ2_9MICC</name>
<keyword evidence="11" id="KW-1185">Reference proteome</keyword>
<dbReference type="STRING" id="335973.SAMN04488693_1386"/>
<organism evidence="10 11">
    <name type="scientific">Arthrobacter subterraneus</name>
    <dbReference type="NCBI Taxonomy" id="335973"/>
    <lineage>
        <taxon>Bacteria</taxon>
        <taxon>Bacillati</taxon>
        <taxon>Actinomycetota</taxon>
        <taxon>Actinomycetes</taxon>
        <taxon>Micrococcales</taxon>
        <taxon>Micrococcaceae</taxon>
        <taxon>Arthrobacter</taxon>
    </lineage>
</organism>
<keyword evidence="5 9" id="KW-0812">Transmembrane</keyword>
<feature type="transmembrane region" description="Helical" evidence="9">
    <location>
        <begin position="302"/>
        <end position="325"/>
    </location>
</feature>
<dbReference type="GO" id="GO:0005283">
    <property type="term" value="F:amino acid:sodium symporter activity"/>
    <property type="evidence" value="ECO:0007669"/>
    <property type="project" value="InterPro"/>
</dbReference>
<evidence type="ECO:0000313" key="10">
    <source>
        <dbReference type="EMBL" id="SDI96346.1"/>
    </source>
</evidence>
<keyword evidence="3 9" id="KW-0813">Transport</keyword>
<feature type="transmembrane region" description="Helical" evidence="9">
    <location>
        <begin position="12"/>
        <end position="30"/>
    </location>
</feature>
<feature type="transmembrane region" description="Helical" evidence="9">
    <location>
        <begin position="148"/>
        <end position="168"/>
    </location>
</feature>
<evidence type="ECO:0000256" key="8">
    <source>
        <dbReference type="ARBA" id="ARBA00023136"/>
    </source>
</evidence>
<evidence type="ECO:0000256" key="3">
    <source>
        <dbReference type="ARBA" id="ARBA00022448"/>
    </source>
</evidence>
<feature type="transmembrane region" description="Helical" evidence="9">
    <location>
        <begin position="180"/>
        <end position="201"/>
    </location>
</feature>
<evidence type="ECO:0000256" key="9">
    <source>
        <dbReference type="RuleBase" id="RU363064"/>
    </source>
</evidence>
<dbReference type="RefSeq" id="WP_090588481.1">
    <property type="nucleotide sequence ID" value="NZ_FNDT01000038.1"/>
</dbReference>
<dbReference type="OrthoDB" id="9806926at2"/>
<dbReference type="PANTHER" id="PTHR30330:SF7">
    <property type="entry name" value="SODIUM_PROTON-DEPENDENT ALANINE CARRIER PROTEIN YRBD-RELATED"/>
    <property type="match status" value="1"/>
</dbReference>
<evidence type="ECO:0000256" key="2">
    <source>
        <dbReference type="ARBA" id="ARBA00009261"/>
    </source>
</evidence>
<dbReference type="InterPro" id="IPR001463">
    <property type="entry name" value="Na/Ala_symport"/>
</dbReference>
<evidence type="ECO:0000256" key="1">
    <source>
        <dbReference type="ARBA" id="ARBA00004651"/>
    </source>
</evidence>
<dbReference type="Pfam" id="PF01235">
    <property type="entry name" value="Na_Ala_symp"/>
    <property type="match status" value="1"/>
</dbReference>
<evidence type="ECO:0000313" key="11">
    <source>
        <dbReference type="Proteomes" id="UP000199258"/>
    </source>
</evidence>
<dbReference type="PANTHER" id="PTHR30330">
    <property type="entry name" value="AGSS FAMILY TRANSPORTER, SODIUM-ALANINE"/>
    <property type="match status" value="1"/>
</dbReference>
<dbReference type="FunFam" id="1.20.1740.10:FF:000004">
    <property type="entry name" value="Sodium:alanine symporter family protein"/>
    <property type="match status" value="1"/>
</dbReference>
<gene>
    <name evidence="10" type="ORF">SAMN04488693_1386</name>
</gene>
<keyword evidence="8 9" id="KW-0472">Membrane</keyword>
<keyword evidence="4 9" id="KW-1003">Cell membrane</keyword>
<proteinExistence type="inferred from homology"/>
<feature type="transmembrane region" description="Helical" evidence="9">
    <location>
        <begin position="208"/>
        <end position="232"/>
    </location>
</feature>
<protein>
    <submittedName>
        <fullName evidence="10">Alanine or glycine:cation symporter, AGCS family</fullName>
    </submittedName>
</protein>
<evidence type="ECO:0000256" key="6">
    <source>
        <dbReference type="ARBA" id="ARBA00022847"/>
    </source>
</evidence>
<comment type="similarity">
    <text evidence="2 9">Belongs to the alanine or glycine:cation symporter (AGCS) (TC 2.A.25) family.</text>
</comment>
<feature type="transmembrane region" description="Helical" evidence="9">
    <location>
        <begin position="366"/>
        <end position="388"/>
    </location>
</feature>
<evidence type="ECO:0000256" key="7">
    <source>
        <dbReference type="ARBA" id="ARBA00022989"/>
    </source>
</evidence>
<sequence length="518" mass="54501">MSDVLSAINGVIWSDWLVYLCLATGVYFSVRSRFLQVRHIKGMVHQILRGEKSASGVSSFQALAMSLSGRVGTGNVAGVATAIAFGGPGALFWMWTVAFLGASTSFIECTLGQLYKTRDPLTGEYRGGPAYYFSRAFAHTRGAGFFKVYGYVFAAVTVLAAGVLMPGVQANSMATAIGGAWTVPPLVVAVGSVILLALVIVGGVKRIASVAAFVVPFMAVAYILLAMIVVFVNAAQLPEILSLVFRSAFGMDSALGAVIGLAVMWGVKRGVYSNEAGQGTGPHAAAAAEVSHPAKQGLVQAFAVYIDTLFVCTATGFLILSTGAYRVFAGGTEDGEVLVEGGLLSATATAGPEFVQTGFDSVFPGFGAAFIAITLIFFCLTTVIAYYYMAETNLRFLVGNSSHRIIPGIRASVGRVTTLGLQVAILIAVAYGSVNTAADAWAMGDIGVGLMAWLNIIGILILQKPALAALKDFERQQKLGLDPVFDPKPLGIVGATFWESYKPAGREKDDREKESVRS</sequence>
<dbReference type="GO" id="GO:0005886">
    <property type="term" value="C:plasma membrane"/>
    <property type="evidence" value="ECO:0007669"/>
    <property type="project" value="UniProtKB-SubCell"/>
</dbReference>
<dbReference type="NCBIfam" id="TIGR00835">
    <property type="entry name" value="agcS"/>
    <property type="match status" value="1"/>
</dbReference>
<feature type="transmembrane region" description="Helical" evidence="9">
    <location>
        <begin position="244"/>
        <end position="267"/>
    </location>
</feature>
<comment type="subcellular location">
    <subcellularLocation>
        <location evidence="1 9">Cell membrane</location>
        <topology evidence="1 9">Multi-pass membrane protein</topology>
    </subcellularLocation>
</comment>
<keyword evidence="7 9" id="KW-1133">Transmembrane helix</keyword>
<dbReference type="EMBL" id="FNDT01000038">
    <property type="protein sequence ID" value="SDI96346.1"/>
    <property type="molecule type" value="Genomic_DNA"/>
</dbReference>
<dbReference type="AlphaFoldDB" id="A0A1G8PVQ2"/>
<reference evidence="10 11" key="1">
    <citation type="submission" date="2016-10" db="EMBL/GenBank/DDBJ databases">
        <authorList>
            <person name="de Groot N.N."/>
        </authorList>
    </citation>
    <scope>NUCLEOTIDE SEQUENCE [LARGE SCALE GENOMIC DNA]</scope>
    <source>
        <strain evidence="10 11">NP_1H</strain>
    </source>
</reference>
<evidence type="ECO:0000256" key="4">
    <source>
        <dbReference type="ARBA" id="ARBA00022475"/>
    </source>
</evidence>
<dbReference type="Proteomes" id="UP000199258">
    <property type="component" value="Unassembled WGS sequence"/>
</dbReference>
<dbReference type="PRINTS" id="PR00175">
    <property type="entry name" value="NAALASMPORT"/>
</dbReference>
<accession>A0A1G8PVQ2</accession>
<feature type="transmembrane region" description="Helical" evidence="9">
    <location>
        <begin position="440"/>
        <end position="462"/>
    </location>
</feature>